<dbReference type="EMBL" id="JH711573">
    <property type="protein sequence ID" value="EIW86662.1"/>
    <property type="molecule type" value="Genomic_DNA"/>
</dbReference>
<organism evidence="10 11">
    <name type="scientific">Coniophora puteana (strain RWD-64-598)</name>
    <name type="common">Brown rot fungus</name>
    <dbReference type="NCBI Taxonomy" id="741705"/>
    <lineage>
        <taxon>Eukaryota</taxon>
        <taxon>Fungi</taxon>
        <taxon>Dikarya</taxon>
        <taxon>Basidiomycota</taxon>
        <taxon>Agaricomycotina</taxon>
        <taxon>Agaricomycetes</taxon>
        <taxon>Agaricomycetidae</taxon>
        <taxon>Boletales</taxon>
        <taxon>Coniophorineae</taxon>
        <taxon>Coniophoraceae</taxon>
        <taxon>Coniophora</taxon>
    </lineage>
</organism>
<protein>
    <recommendedName>
        <fullName evidence="5">Elongator complex protein 5</fullName>
    </recommendedName>
</protein>
<keyword evidence="6" id="KW-0963">Cytoplasm</keyword>
<dbReference type="InterPro" id="IPR019519">
    <property type="entry name" value="Elp5"/>
</dbReference>
<dbReference type="KEGG" id="cput:CONPUDRAFT_134056"/>
<feature type="compositionally biased region" description="Acidic residues" evidence="9">
    <location>
        <begin position="289"/>
        <end position="305"/>
    </location>
</feature>
<dbReference type="RefSeq" id="XP_007763402.1">
    <property type="nucleotide sequence ID" value="XM_007765212.1"/>
</dbReference>
<dbReference type="OMA" id="LFCFLYP"/>
<dbReference type="GO" id="GO:0005829">
    <property type="term" value="C:cytosol"/>
    <property type="evidence" value="ECO:0007669"/>
    <property type="project" value="TreeGrafter"/>
</dbReference>
<evidence type="ECO:0000256" key="1">
    <source>
        <dbReference type="ARBA" id="ARBA00004123"/>
    </source>
</evidence>
<keyword evidence="8" id="KW-0539">Nucleus</keyword>
<dbReference type="GO" id="GO:0002098">
    <property type="term" value="P:tRNA wobble uridine modification"/>
    <property type="evidence" value="ECO:0007669"/>
    <property type="project" value="InterPro"/>
</dbReference>
<dbReference type="PANTHER" id="PTHR15641">
    <property type="entry name" value="ELONGATOR COMPLEX PROTEIN 5"/>
    <property type="match status" value="1"/>
</dbReference>
<comment type="subcellular location">
    <subcellularLocation>
        <location evidence="2">Cytoplasm</location>
    </subcellularLocation>
    <subcellularLocation>
        <location evidence="1">Nucleus</location>
    </subcellularLocation>
</comment>
<dbReference type="UniPathway" id="UPA00988"/>
<evidence type="ECO:0000256" key="2">
    <source>
        <dbReference type="ARBA" id="ARBA00004496"/>
    </source>
</evidence>
<feature type="region of interest" description="Disordered" evidence="9">
    <location>
        <begin position="250"/>
        <end position="305"/>
    </location>
</feature>
<proteinExistence type="inferred from homology"/>
<dbReference type="AlphaFoldDB" id="A0A5M3N5G5"/>
<accession>A0A5M3N5G5</accession>
<evidence type="ECO:0000256" key="6">
    <source>
        <dbReference type="ARBA" id="ARBA00022490"/>
    </source>
</evidence>
<dbReference type="GO" id="GO:0033588">
    <property type="term" value="C:elongator holoenzyme complex"/>
    <property type="evidence" value="ECO:0007669"/>
    <property type="project" value="InterPro"/>
</dbReference>
<evidence type="ECO:0000256" key="9">
    <source>
        <dbReference type="SAM" id="MobiDB-lite"/>
    </source>
</evidence>
<comment type="pathway">
    <text evidence="3">tRNA modification; 5-methoxycarbonylmethyl-2-thiouridine-tRNA biosynthesis.</text>
</comment>
<reference evidence="11" key="1">
    <citation type="journal article" date="2012" name="Science">
        <title>The Paleozoic origin of enzymatic lignin decomposition reconstructed from 31 fungal genomes.</title>
        <authorList>
            <person name="Floudas D."/>
            <person name="Binder M."/>
            <person name="Riley R."/>
            <person name="Barry K."/>
            <person name="Blanchette R.A."/>
            <person name="Henrissat B."/>
            <person name="Martinez A.T."/>
            <person name="Otillar R."/>
            <person name="Spatafora J.W."/>
            <person name="Yadav J.S."/>
            <person name="Aerts A."/>
            <person name="Benoit I."/>
            <person name="Boyd A."/>
            <person name="Carlson A."/>
            <person name="Copeland A."/>
            <person name="Coutinho P.M."/>
            <person name="de Vries R.P."/>
            <person name="Ferreira P."/>
            <person name="Findley K."/>
            <person name="Foster B."/>
            <person name="Gaskell J."/>
            <person name="Glotzer D."/>
            <person name="Gorecki P."/>
            <person name="Heitman J."/>
            <person name="Hesse C."/>
            <person name="Hori C."/>
            <person name="Igarashi K."/>
            <person name="Jurgens J.A."/>
            <person name="Kallen N."/>
            <person name="Kersten P."/>
            <person name="Kohler A."/>
            <person name="Kuees U."/>
            <person name="Kumar T.K.A."/>
            <person name="Kuo A."/>
            <person name="LaButti K."/>
            <person name="Larrondo L.F."/>
            <person name="Lindquist E."/>
            <person name="Ling A."/>
            <person name="Lombard V."/>
            <person name="Lucas S."/>
            <person name="Lundell T."/>
            <person name="Martin R."/>
            <person name="McLaughlin D.J."/>
            <person name="Morgenstern I."/>
            <person name="Morin E."/>
            <person name="Murat C."/>
            <person name="Nagy L.G."/>
            <person name="Nolan M."/>
            <person name="Ohm R.A."/>
            <person name="Patyshakuliyeva A."/>
            <person name="Rokas A."/>
            <person name="Ruiz-Duenas F.J."/>
            <person name="Sabat G."/>
            <person name="Salamov A."/>
            <person name="Samejima M."/>
            <person name="Schmutz J."/>
            <person name="Slot J.C."/>
            <person name="St John F."/>
            <person name="Stenlid J."/>
            <person name="Sun H."/>
            <person name="Sun S."/>
            <person name="Syed K."/>
            <person name="Tsang A."/>
            <person name="Wiebenga A."/>
            <person name="Young D."/>
            <person name="Pisabarro A."/>
            <person name="Eastwood D.C."/>
            <person name="Martin F."/>
            <person name="Cullen D."/>
            <person name="Grigoriev I.V."/>
            <person name="Hibbett D.S."/>
        </authorList>
    </citation>
    <scope>NUCLEOTIDE SEQUENCE [LARGE SCALE GENOMIC DNA]</scope>
    <source>
        <strain evidence="11">RWD-64-598 SS2</strain>
    </source>
</reference>
<evidence type="ECO:0000313" key="11">
    <source>
        <dbReference type="Proteomes" id="UP000053558"/>
    </source>
</evidence>
<evidence type="ECO:0000256" key="4">
    <source>
        <dbReference type="ARBA" id="ARBA00009567"/>
    </source>
</evidence>
<keyword evidence="11" id="KW-1185">Reference proteome</keyword>
<evidence type="ECO:0000256" key="8">
    <source>
        <dbReference type="ARBA" id="ARBA00023242"/>
    </source>
</evidence>
<sequence>MQGGQASPDHIRVHDYTSFVPGFSSPKADLENSFLAIVNDANADSLNVVIDSVDTLVSDLESDSKAYKLLCLLFKVITSRSQGGVLILHSLPCTILDMVTQATFSSSLAHVIAHPPELLSHLSSIYMTKYDPSSPNEKFWSLFIPFSRRTYEADKLVYSADGSGSNGGAWCEHWVRGNKVLHREFVLELVIRTEGRRRTIERSLEGWKNDHPTNITNLESLKDLWAYKQLQERPSNDDAAQHLTTFNLNLTPSQEKSRAEVPLPYAHPSQGKSDSATGPSTSTILYDPDSADDIDDDDPDEDLDI</sequence>
<dbReference type="OrthoDB" id="166907at2759"/>
<evidence type="ECO:0000256" key="7">
    <source>
        <dbReference type="ARBA" id="ARBA00022694"/>
    </source>
</evidence>
<dbReference type="GeneID" id="19200561"/>
<dbReference type="Proteomes" id="UP000053558">
    <property type="component" value="Unassembled WGS sequence"/>
</dbReference>
<comment type="caution">
    <text evidence="10">The sequence shown here is derived from an EMBL/GenBank/DDBJ whole genome shotgun (WGS) entry which is preliminary data.</text>
</comment>
<evidence type="ECO:0000256" key="5">
    <source>
        <dbReference type="ARBA" id="ARBA00020264"/>
    </source>
</evidence>
<dbReference type="PANTHER" id="PTHR15641:SF1">
    <property type="entry name" value="ELONGATOR COMPLEX PROTEIN 5"/>
    <property type="match status" value="1"/>
</dbReference>
<evidence type="ECO:0000256" key="3">
    <source>
        <dbReference type="ARBA" id="ARBA00005043"/>
    </source>
</evidence>
<dbReference type="GO" id="GO:0005634">
    <property type="term" value="C:nucleus"/>
    <property type="evidence" value="ECO:0007669"/>
    <property type="project" value="UniProtKB-SubCell"/>
</dbReference>
<feature type="compositionally biased region" description="Polar residues" evidence="9">
    <location>
        <begin position="270"/>
        <end position="284"/>
    </location>
</feature>
<gene>
    <name evidence="10" type="ORF">CONPUDRAFT_134056</name>
</gene>
<dbReference type="Pfam" id="PF10483">
    <property type="entry name" value="Elong_Iki1"/>
    <property type="match status" value="1"/>
</dbReference>
<dbReference type="GO" id="GO:0000049">
    <property type="term" value="F:tRNA binding"/>
    <property type="evidence" value="ECO:0007669"/>
    <property type="project" value="TreeGrafter"/>
</dbReference>
<comment type="similarity">
    <text evidence="4">Belongs to the ELP5 family.</text>
</comment>
<evidence type="ECO:0000313" key="10">
    <source>
        <dbReference type="EMBL" id="EIW86662.1"/>
    </source>
</evidence>
<keyword evidence="7" id="KW-0819">tRNA processing</keyword>
<name>A0A5M3N5G5_CONPW</name>